<name>A0A8H6WQS0_MYCCL</name>
<gene>
    <name evidence="3" type="ORF">HMN09_00197600</name>
</gene>
<feature type="region of interest" description="Disordered" evidence="1">
    <location>
        <begin position="105"/>
        <end position="132"/>
    </location>
</feature>
<dbReference type="OrthoDB" id="2310204at2759"/>
<evidence type="ECO:0000256" key="1">
    <source>
        <dbReference type="SAM" id="MobiDB-lite"/>
    </source>
</evidence>
<keyword evidence="4" id="KW-1185">Reference proteome</keyword>
<feature type="signal peptide" evidence="2">
    <location>
        <begin position="1"/>
        <end position="16"/>
    </location>
</feature>
<dbReference type="EMBL" id="JACAZE010000002">
    <property type="protein sequence ID" value="KAF7321099.1"/>
    <property type="molecule type" value="Genomic_DNA"/>
</dbReference>
<dbReference type="Proteomes" id="UP000613580">
    <property type="component" value="Unassembled WGS sequence"/>
</dbReference>
<protein>
    <submittedName>
        <fullName evidence="3">Uncharacterized protein</fullName>
    </submittedName>
</protein>
<evidence type="ECO:0000313" key="4">
    <source>
        <dbReference type="Proteomes" id="UP000613580"/>
    </source>
</evidence>
<proteinExistence type="predicted"/>
<comment type="caution">
    <text evidence="3">The sequence shown here is derived from an EMBL/GenBank/DDBJ whole genome shotgun (WGS) entry which is preliminary data.</text>
</comment>
<reference evidence="3" key="1">
    <citation type="submission" date="2020-05" db="EMBL/GenBank/DDBJ databases">
        <title>Mycena genomes resolve the evolution of fungal bioluminescence.</title>
        <authorList>
            <person name="Tsai I.J."/>
        </authorList>
    </citation>
    <scope>NUCLEOTIDE SEQUENCE</scope>
    <source>
        <strain evidence="3">110903Hualien_Pintung</strain>
    </source>
</reference>
<accession>A0A8H6WQS0</accession>
<dbReference type="AlphaFoldDB" id="A0A8H6WQS0"/>
<feature type="chain" id="PRO_5035003123" evidence="2">
    <location>
        <begin position="17"/>
        <end position="265"/>
    </location>
</feature>
<sequence length="265" mass="28440">MLAFQFLSLVVQSAFNFFSGNPQTPLATKGVAFYDPNSNGGSMLDNAGDGYGEPLNVIISALSSPAVLTDAGLLNFAQAVGLYGSHPASQLRSRITRFQLVRMSSPTPRRPAIRKPRRRKRLGQPNRRVFPIPPPFTTLTQTTLTQVELRWDFGSSEIGTCLESLVGGNHFRVFRQNGTEANSGALFLAVSQEEDVEEGHTIIQNGYNVGRNAMVAAATGNTKHDGVSYHTTAQNITGLLAPGSEGVNHGVAQDGITTLLTVTIL</sequence>
<organism evidence="3 4">
    <name type="scientific">Mycena chlorophos</name>
    <name type="common">Agaric fungus</name>
    <name type="synonym">Agaricus chlorophos</name>
    <dbReference type="NCBI Taxonomy" id="658473"/>
    <lineage>
        <taxon>Eukaryota</taxon>
        <taxon>Fungi</taxon>
        <taxon>Dikarya</taxon>
        <taxon>Basidiomycota</taxon>
        <taxon>Agaricomycotina</taxon>
        <taxon>Agaricomycetes</taxon>
        <taxon>Agaricomycetidae</taxon>
        <taxon>Agaricales</taxon>
        <taxon>Marasmiineae</taxon>
        <taxon>Mycenaceae</taxon>
        <taxon>Mycena</taxon>
    </lineage>
</organism>
<feature type="compositionally biased region" description="Basic residues" evidence="1">
    <location>
        <begin position="111"/>
        <end position="122"/>
    </location>
</feature>
<evidence type="ECO:0000313" key="3">
    <source>
        <dbReference type="EMBL" id="KAF7321099.1"/>
    </source>
</evidence>
<evidence type="ECO:0000256" key="2">
    <source>
        <dbReference type="SAM" id="SignalP"/>
    </source>
</evidence>
<keyword evidence="2" id="KW-0732">Signal</keyword>